<protein>
    <recommendedName>
        <fullName evidence="5">Lipoprotein</fullName>
    </recommendedName>
</protein>
<evidence type="ECO:0008006" key="5">
    <source>
        <dbReference type="Google" id="ProtNLM"/>
    </source>
</evidence>
<feature type="compositionally biased region" description="Gly residues" evidence="1">
    <location>
        <begin position="97"/>
        <end position="110"/>
    </location>
</feature>
<reference evidence="3 4" key="1">
    <citation type="submission" date="2023-07" db="EMBL/GenBank/DDBJ databases">
        <title>The novel representative of Negativicutes class, Anaeroselena agilis gen. nov. sp. nov.</title>
        <authorList>
            <person name="Prokofeva M.I."/>
            <person name="Elcheninov A.G."/>
            <person name="Klyukina A."/>
            <person name="Kublanov I.V."/>
            <person name="Frolov E.N."/>
            <person name="Podosokorskaya O.A."/>
        </authorList>
    </citation>
    <scope>NUCLEOTIDE SEQUENCE [LARGE SCALE GENOMIC DNA]</scope>
    <source>
        <strain evidence="3 4">4137-cl</strain>
    </source>
</reference>
<keyword evidence="2" id="KW-0732">Signal</keyword>
<sequence>MERTDKTAKLLGLFMAALLTVTAGCSAGGQSRPGHTHIDRNSDGYCDEDGEQMPARAGGGHFYGVPFFFGGTRSGVAAPGQATPGSGRGATISSGKARGGIGGGFTGGLG</sequence>
<evidence type="ECO:0000313" key="3">
    <source>
        <dbReference type="EMBL" id="MDT8902869.1"/>
    </source>
</evidence>
<gene>
    <name evidence="3" type="ORF">Q4T40_16630</name>
</gene>
<feature type="region of interest" description="Disordered" evidence="1">
    <location>
        <begin position="78"/>
        <end position="110"/>
    </location>
</feature>
<accession>A0ABU3P1D9</accession>
<comment type="caution">
    <text evidence="3">The sequence shown here is derived from an EMBL/GenBank/DDBJ whole genome shotgun (WGS) entry which is preliminary data.</text>
</comment>
<dbReference type="EMBL" id="JAUOZS010000001">
    <property type="protein sequence ID" value="MDT8902869.1"/>
    <property type="molecule type" value="Genomic_DNA"/>
</dbReference>
<organism evidence="3 4">
    <name type="scientific">Anaeroselena agilis</name>
    <dbReference type="NCBI Taxonomy" id="3063788"/>
    <lineage>
        <taxon>Bacteria</taxon>
        <taxon>Bacillati</taxon>
        <taxon>Bacillota</taxon>
        <taxon>Negativicutes</taxon>
        <taxon>Acetonemataceae</taxon>
        <taxon>Anaeroselena</taxon>
    </lineage>
</organism>
<feature type="signal peptide" evidence="2">
    <location>
        <begin position="1"/>
        <end position="27"/>
    </location>
</feature>
<evidence type="ECO:0000256" key="1">
    <source>
        <dbReference type="SAM" id="MobiDB-lite"/>
    </source>
</evidence>
<keyword evidence="4" id="KW-1185">Reference proteome</keyword>
<dbReference type="Proteomes" id="UP001254848">
    <property type="component" value="Unassembled WGS sequence"/>
</dbReference>
<dbReference type="PROSITE" id="PS51257">
    <property type="entry name" value="PROKAR_LIPOPROTEIN"/>
    <property type="match status" value="1"/>
</dbReference>
<feature type="chain" id="PRO_5046119852" description="Lipoprotein" evidence="2">
    <location>
        <begin position="28"/>
        <end position="110"/>
    </location>
</feature>
<proteinExistence type="predicted"/>
<feature type="region of interest" description="Disordered" evidence="1">
    <location>
        <begin position="26"/>
        <end position="51"/>
    </location>
</feature>
<evidence type="ECO:0000313" key="4">
    <source>
        <dbReference type="Proteomes" id="UP001254848"/>
    </source>
</evidence>
<name>A0ABU3P1D9_9FIRM</name>
<dbReference type="RefSeq" id="WP_413781338.1">
    <property type="nucleotide sequence ID" value="NZ_JAUOZS010000001.1"/>
</dbReference>
<evidence type="ECO:0000256" key="2">
    <source>
        <dbReference type="SAM" id="SignalP"/>
    </source>
</evidence>